<dbReference type="Proteomes" id="UP000195402">
    <property type="component" value="Unassembled WGS sequence"/>
</dbReference>
<dbReference type="AlphaFoldDB" id="A0A200PXX1"/>
<dbReference type="PANTHER" id="PTHR34970:SF5">
    <property type="entry name" value="PROTEIN, PUTATIVE-RELATED"/>
    <property type="match status" value="1"/>
</dbReference>
<organism evidence="1 2">
    <name type="scientific">Macleaya cordata</name>
    <name type="common">Five-seeded plume-poppy</name>
    <name type="synonym">Bocconia cordata</name>
    <dbReference type="NCBI Taxonomy" id="56857"/>
    <lineage>
        <taxon>Eukaryota</taxon>
        <taxon>Viridiplantae</taxon>
        <taxon>Streptophyta</taxon>
        <taxon>Embryophyta</taxon>
        <taxon>Tracheophyta</taxon>
        <taxon>Spermatophyta</taxon>
        <taxon>Magnoliopsida</taxon>
        <taxon>Ranunculales</taxon>
        <taxon>Papaveraceae</taxon>
        <taxon>Papaveroideae</taxon>
        <taxon>Macleaya</taxon>
    </lineage>
</organism>
<proteinExistence type="predicted"/>
<evidence type="ECO:0000313" key="1">
    <source>
        <dbReference type="EMBL" id="OVA03044.1"/>
    </source>
</evidence>
<dbReference type="OMA" id="FIYKDLW"/>
<dbReference type="STRING" id="56857.A0A200PXX1"/>
<dbReference type="InParanoid" id="A0A200PXX1"/>
<sequence length="67" mass="7690">MMRTRLLWFGFGFTVAGAAIAQFVWRDLLTDRHSLSSEVNHKFDALEARISMLESLKFRKAESTQVA</sequence>
<evidence type="ECO:0000313" key="2">
    <source>
        <dbReference type="Proteomes" id="UP000195402"/>
    </source>
</evidence>
<name>A0A200PXX1_MACCD</name>
<reference evidence="1 2" key="1">
    <citation type="journal article" date="2017" name="Mol. Plant">
        <title>The Genome of Medicinal Plant Macleaya cordata Provides New Insights into Benzylisoquinoline Alkaloids Metabolism.</title>
        <authorList>
            <person name="Liu X."/>
            <person name="Liu Y."/>
            <person name="Huang P."/>
            <person name="Ma Y."/>
            <person name="Qing Z."/>
            <person name="Tang Q."/>
            <person name="Cao H."/>
            <person name="Cheng P."/>
            <person name="Zheng Y."/>
            <person name="Yuan Z."/>
            <person name="Zhou Y."/>
            <person name="Liu J."/>
            <person name="Tang Z."/>
            <person name="Zhuo Y."/>
            <person name="Zhang Y."/>
            <person name="Yu L."/>
            <person name="Huang J."/>
            <person name="Yang P."/>
            <person name="Peng Q."/>
            <person name="Zhang J."/>
            <person name="Jiang W."/>
            <person name="Zhang Z."/>
            <person name="Lin K."/>
            <person name="Ro D.K."/>
            <person name="Chen X."/>
            <person name="Xiong X."/>
            <person name="Shang Y."/>
            <person name="Huang S."/>
            <person name="Zeng J."/>
        </authorList>
    </citation>
    <scope>NUCLEOTIDE SEQUENCE [LARGE SCALE GENOMIC DNA]</scope>
    <source>
        <strain evidence="2">cv. BLH2017</strain>
        <tissue evidence="1">Root</tissue>
    </source>
</reference>
<gene>
    <name evidence="1" type="ORF">BVC80_1807g16</name>
</gene>
<dbReference type="EMBL" id="MVGT01003871">
    <property type="protein sequence ID" value="OVA03044.1"/>
    <property type="molecule type" value="Genomic_DNA"/>
</dbReference>
<dbReference type="PANTHER" id="PTHR34970">
    <property type="entry name" value="ABC TRANSPORTER A FAMILY PROTEIN"/>
    <property type="match status" value="1"/>
</dbReference>
<accession>A0A200PXX1</accession>
<keyword evidence="2" id="KW-1185">Reference proteome</keyword>
<protein>
    <submittedName>
        <fullName evidence="1">Uncharacterized protein</fullName>
    </submittedName>
</protein>
<comment type="caution">
    <text evidence="1">The sequence shown here is derived from an EMBL/GenBank/DDBJ whole genome shotgun (WGS) entry which is preliminary data.</text>
</comment>
<dbReference type="OrthoDB" id="1857675at2759"/>